<evidence type="ECO:0008006" key="5">
    <source>
        <dbReference type="Google" id="ProtNLM"/>
    </source>
</evidence>
<dbReference type="RefSeq" id="WP_153822337.1">
    <property type="nucleotide sequence ID" value="NZ_WJIE01000008.1"/>
</dbReference>
<organism evidence="3 4">
    <name type="scientific">Polyangium spumosum</name>
    <dbReference type="NCBI Taxonomy" id="889282"/>
    <lineage>
        <taxon>Bacteria</taxon>
        <taxon>Pseudomonadati</taxon>
        <taxon>Myxococcota</taxon>
        <taxon>Polyangia</taxon>
        <taxon>Polyangiales</taxon>
        <taxon>Polyangiaceae</taxon>
        <taxon>Polyangium</taxon>
    </lineage>
</organism>
<dbReference type="PANTHER" id="PTHR12697">
    <property type="entry name" value="PBS LYASE HEAT-LIKE PROTEIN"/>
    <property type="match status" value="1"/>
</dbReference>
<feature type="transmembrane region" description="Helical" evidence="2">
    <location>
        <begin position="6"/>
        <end position="27"/>
    </location>
</feature>
<reference evidence="3 4" key="1">
    <citation type="submission" date="2019-10" db="EMBL/GenBank/DDBJ databases">
        <title>A soil myxobacterium in the family Polyangiaceae.</title>
        <authorList>
            <person name="Li Y."/>
            <person name="Wang J."/>
        </authorList>
    </citation>
    <scope>NUCLEOTIDE SEQUENCE [LARGE SCALE GENOMIC DNA]</scope>
    <source>
        <strain evidence="3 4">DSM 14734</strain>
    </source>
</reference>
<dbReference type="SMART" id="SM00567">
    <property type="entry name" value="EZ_HEAT"/>
    <property type="match status" value="10"/>
</dbReference>
<dbReference type="OrthoDB" id="673128at2"/>
<comment type="caution">
    <text evidence="3">The sequence shown here is derived from an EMBL/GenBank/DDBJ whole genome shotgun (WGS) entry which is preliminary data.</text>
</comment>
<evidence type="ECO:0000313" key="4">
    <source>
        <dbReference type="Proteomes" id="UP000440224"/>
    </source>
</evidence>
<dbReference type="PANTHER" id="PTHR12697:SF5">
    <property type="entry name" value="DEOXYHYPUSINE HYDROXYLASE"/>
    <property type="match status" value="1"/>
</dbReference>
<dbReference type="EMBL" id="WJIE01000008">
    <property type="protein sequence ID" value="MRG95514.1"/>
    <property type="molecule type" value="Genomic_DNA"/>
</dbReference>
<name>A0A6N7PZP6_9BACT</name>
<evidence type="ECO:0000256" key="2">
    <source>
        <dbReference type="SAM" id="Phobius"/>
    </source>
</evidence>
<accession>A0A6N7PZP6</accession>
<dbReference type="SUPFAM" id="SSF48371">
    <property type="entry name" value="ARM repeat"/>
    <property type="match status" value="3"/>
</dbReference>
<dbReference type="InterPro" id="IPR016024">
    <property type="entry name" value="ARM-type_fold"/>
</dbReference>
<dbReference type="GO" id="GO:0016491">
    <property type="term" value="F:oxidoreductase activity"/>
    <property type="evidence" value="ECO:0007669"/>
    <property type="project" value="TreeGrafter"/>
</dbReference>
<dbReference type="Proteomes" id="UP000440224">
    <property type="component" value="Unassembled WGS sequence"/>
</dbReference>
<keyword evidence="4" id="KW-1185">Reference proteome</keyword>
<dbReference type="InterPro" id="IPR011989">
    <property type="entry name" value="ARM-like"/>
</dbReference>
<feature type="compositionally biased region" description="Basic and acidic residues" evidence="1">
    <location>
        <begin position="638"/>
        <end position="648"/>
    </location>
</feature>
<dbReference type="Gene3D" id="1.25.10.10">
    <property type="entry name" value="Leucine-rich Repeat Variant"/>
    <property type="match status" value="4"/>
</dbReference>
<keyword evidence="2" id="KW-0472">Membrane</keyword>
<keyword evidence="2" id="KW-0812">Transmembrane</keyword>
<keyword evidence="2" id="KW-1133">Transmembrane helix</keyword>
<dbReference type="Pfam" id="PF13646">
    <property type="entry name" value="HEAT_2"/>
    <property type="match status" value="4"/>
</dbReference>
<protein>
    <recommendedName>
        <fullName evidence="5">HEAT repeat domain-containing protein</fullName>
    </recommendedName>
</protein>
<proteinExistence type="predicted"/>
<evidence type="ECO:0000256" key="1">
    <source>
        <dbReference type="SAM" id="MobiDB-lite"/>
    </source>
</evidence>
<dbReference type="AlphaFoldDB" id="A0A6N7PZP6"/>
<feature type="region of interest" description="Disordered" evidence="1">
    <location>
        <begin position="601"/>
        <end position="648"/>
    </location>
</feature>
<sequence>MSVLVLVLYVGLGITILALVPGISVIGREVWRRRRERRAVERLAAARKVLERLRVEPAARVARSLAQSFDRGTIQAALSQALDEEARCAAVCEELGLRAAWERTLRASKSWNERAHAARMLGKLGAASASPALASALTDPHEDTTVRLAAAEAIGSIPDIAVIPHLCEALASQGEGSAKVVAEALLSFGAEAVRPLVRMLDDERAQARTWSARVLGRIGDPGATLPLVAQLGDGNAAARTAAAEALGHIGDPRATRPLVTAVLGDPSGAVRARAAAALARVGDEEVVATLVAALGDPDSEVRSRAVDALAALAPEDRSAIERALFDPCDDVRRSAALAMDRLGMVSAWAAALGEASAEGRAAARAALVAVGRAGLSEAIIAAARHEAAGVRAGVLRILGELGLSRHVVVLGRGLDDAAAEARQSAAIALGRIGGEAVEVLLGRDKPEGVAQAAWIVARALAGVETWIAEARVCLSEPAFAAEARALCDEEGEGIFRAFEAKVGSARPSESGRRGVTLSRFAIAARRAARLEDRVRAILELSERRGPEATAALAEVVMSDPSAEARALAARSLAQAEERWLAVPALVRALSDPSPEVVLEASRALGRGPASEDRRGPRSSEAPVPSERNGASRRTTGKVLREEAGESAA</sequence>
<dbReference type="InterPro" id="IPR004155">
    <property type="entry name" value="PBS_lyase_HEAT"/>
</dbReference>
<gene>
    <name evidence="3" type="ORF">GF068_26885</name>
</gene>
<evidence type="ECO:0000313" key="3">
    <source>
        <dbReference type="EMBL" id="MRG95514.1"/>
    </source>
</evidence>